<dbReference type="PROSITE" id="PS50937">
    <property type="entry name" value="HTH_MERR_2"/>
    <property type="match status" value="1"/>
</dbReference>
<dbReference type="InterPro" id="IPR047057">
    <property type="entry name" value="MerR_fam"/>
</dbReference>
<keyword evidence="1" id="KW-0238">DNA-binding</keyword>
<protein>
    <submittedName>
        <fullName evidence="3">MerR family transcriptional regulator</fullName>
    </submittedName>
</protein>
<reference evidence="4" key="1">
    <citation type="journal article" date="2019" name="Int. J. Syst. Evol. Microbiol.">
        <title>The Global Catalogue of Microorganisms (GCM) 10K type strain sequencing project: providing services to taxonomists for standard genome sequencing and annotation.</title>
        <authorList>
            <consortium name="The Broad Institute Genomics Platform"/>
            <consortium name="The Broad Institute Genome Sequencing Center for Infectious Disease"/>
            <person name="Wu L."/>
            <person name="Ma J."/>
        </authorList>
    </citation>
    <scope>NUCLEOTIDE SEQUENCE [LARGE SCALE GENOMIC DNA]</scope>
    <source>
        <strain evidence="4">CCUG 15531</strain>
    </source>
</reference>
<evidence type="ECO:0000259" key="2">
    <source>
        <dbReference type="PROSITE" id="PS50937"/>
    </source>
</evidence>
<evidence type="ECO:0000256" key="1">
    <source>
        <dbReference type="ARBA" id="ARBA00023125"/>
    </source>
</evidence>
<dbReference type="InterPro" id="IPR009061">
    <property type="entry name" value="DNA-bd_dom_put_sf"/>
</dbReference>
<dbReference type="Pfam" id="PF13411">
    <property type="entry name" value="MerR_1"/>
    <property type="match status" value="1"/>
</dbReference>
<proteinExistence type="predicted"/>
<dbReference type="PANTHER" id="PTHR30204:SF95">
    <property type="entry name" value="HTH-TYPE TRANSCRIPTIONAL REGULATOR CUER"/>
    <property type="match status" value="1"/>
</dbReference>
<organism evidence="3 4">
    <name type="scientific">Fredinandcohnia salidurans</name>
    <dbReference type="NCBI Taxonomy" id="2595041"/>
    <lineage>
        <taxon>Bacteria</taxon>
        <taxon>Bacillati</taxon>
        <taxon>Bacillota</taxon>
        <taxon>Bacilli</taxon>
        <taxon>Bacillales</taxon>
        <taxon>Bacillaceae</taxon>
        <taxon>Fredinandcohnia</taxon>
    </lineage>
</organism>
<dbReference type="SUPFAM" id="SSF46955">
    <property type="entry name" value="Putative DNA-binding domain"/>
    <property type="match status" value="1"/>
</dbReference>
<sequence length="133" mass="15457">MGELAKEANVSKRTIDYYTQLGILTPERSDSNYRFYGDEAVETLHLVAQYKELNIPLLEIKEKVELFKTSRVEQEKVLRYTQDLSKRMEYLETELKEIKPMLEGLSAEQQKSVLNKMSSQSMALAKLIMVLFT</sequence>
<keyword evidence="4" id="KW-1185">Reference proteome</keyword>
<evidence type="ECO:0000313" key="4">
    <source>
        <dbReference type="Proteomes" id="UP001597227"/>
    </source>
</evidence>
<dbReference type="Proteomes" id="UP001597227">
    <property type="component" value="Unassembled WGS sequence"/>
</dbReference>
<dbReference type="InterPro" id="IPR000551">
    <property type="entry name" value="MerR-type_HTH_dom"/>
</dbReference>
<evidence type="ECO:0000313" key="3">
    <source>
        <dbReference type="EMBL" id="MFD1781376.1"/>
    </source>
</evidence>
<accession>A0ABW4MUU6</accession>
<dbReference type="PANTHER" id="PTHR30204">
    <property type="entry name" value="REDOX-CYCLING DRUG-SENSING TRANSCRIPTIONAL ACTIVATOR SOXR"/>
    <property type="match status" value="1"/>
</dbReference>
<name>A0ABW4MUU6_9BACI</name>
<feature type="domain" description="HTH merR-type" evidence="2">
    <location>
        <begin position="1"/>
        <end position="66"/>
    </location>
</feature>
<dbReference type="SMART" id="SM00422">
    <property type="entry name" value="HTH_MERR"/>
    <property type="match status" value="1"/>
</dbReference>
<gene>
    <name evidence="3" type="ORF">ACFSFW_22220</name>
</gene>
<comment type="caution">
    <text evidence="3">The sequence shown here is derived from an EMBL/GenBank/DDBJ whole genome shotgun (WGS) entry which is preliminary data.</text>
</comment>
<dbReference type="Gene3D" id="1.10.1660.10">
    <property type="match status" value="1"/>
</dbReference>
<dbReference type="RefSeq" id="WP_304219497.1">
    <property type="nucleotide sequence ID" value="NZ_JBHUEK010000033.1"/>
</dbReference>
<dbReference type="EMBL" id="JBHUEK010000033">
    <property type="protein sequence ID" value="MFD1781376.1"/>
    <property type="molecule type" value="Genomic_DNA"/>
</dbReference>